<dbReference type="InterPro" id="IPR008979">
    <property type="entry name" value="Galactose-bd-like_sf"/>
</dbReference>
<evidence type="ECO:0000256" key="5">
    <source>
        <dbReference type="SAM" id="SignalP"/>
    </source>
</evidence>
<dbReference type="SUPFAM" id="SSF49785">
    <property type="entry name" value="Galactose-binding domain-like"/>
    <property type="match status" value="1"/>
</dbReference>
<feature type="transmembrane region" description="Helical" evidence="4">
    <location>
        <begin position="249"/>
        <end position="267"/>
    </location>
</feature>
<evidence type="ECO:0000256" key="1">
    <source>
        <dbReference type="ARBA" id="ARBA00000085"/>
    </source>
</evidence>
<dbReference type="RefSeq" id="WP_320003631.1">
    <property type="nucleotide sequence ID" value="NZ_JAUHJS010000003.1"/>
</dbReference>
<feature type="transmembrane region" description="Helical" evidence="4">
    <location>
        <begin position="209"/>
        <end position="229"/>
    </location>
</feature>
<keyword evidence="7" id="KW-0808">Transferase</keyword>
<dbReference type="Pfam" id="PF07695">
    <property type="entry name" value="7TMR-DISM_7TM"/>
    <property type="match status" value="1"/>
</dbReference>
<comment type="caution">
    <text evidence="7">The sequence shown here is derived from an EMBL/GenBank/DDBJ whole genome shotgun (WGS) entry which is preliminary data.</text>
</comment>
<evidence type="ECO:0000256" key="4">
    <source>
        <dbReference type="SAM" id="Phobius"/>
    </source>
</evidence>
<feature type="transmembrane region" description="Helical" evidence="4">
    <location>
        <begin position="305"/>
        <end position="323"/>
    </location>
</feature>
<dbReference type="InterPro" id="IPR005467">
    <property type="entry name" value="His_kinase_dom"/>
</dbReference>
<evidence type="ECO:0000259" key="6">
    <source>
        <dbReference type="PROSITE" id="PS50109"/>
    </source>
</evidence>
<dbReference type="PANTHER" id="PTHR43547:SF2">
    <property type="entry name" value="HYBRID SIGNAL TRANSDUCTION HISTIDINE KINASE C"/>
    <property type="match status" value="1"/>
</dbReference>
<evidence type="ECO:0000256" key="2">
    <source>
        <dbReference type="ARBA" id="ARBA00012438"/>
    </source>
</evidence>
<dbReference type="InterPro" id="IPR036097">
    <property type="entry name" value="HisK_dim/P_sf"/>
</dbReference>
<dbReference type="EMBL" id="JAUHJS010000003">
    <property type="protein sequence ID" value="MDN4165102.1"/>
    <property type="molecule type" value="Genomic_DNA"/>
</dbReference>
<evidence type="ECO:0000313" key="8">
    <source>
        <dbReference type="Proteomes" id="UP001168552"/>
    </source>
</evidence>
<dbReference type="CDD" id="cd00075">
    <property type="entry name" value="HATPase"/>
    <property type="match status" value="1"/>
</dbReference>
<sequence>MKNYLLLLLLFISIHCSVAQIENGKLLISTPLASDEAIKLNGYWQFVDFNDSLATDTTFQWVPGSWDKYNTSLGNKSKLGKGHYILQIQNPKRLDSLSILLYGIYEDYSVMVNDSLIYHQTTSSHRNNKNIRKLILLPNSPVITLKIEVQNQGYYLGGINYPLKLANYSSLEKKEAQKQSFELLEMGFLIAILIFALALGILTKKKAYIALATICFIVFYRSLLVYDGTLIMYRLLPHIPFSLLKRTEFIIVFLSIYAVPMYLVELYGGIKWSFFSMVFLILLLFSVSLVTFLPPHMYGESMKVYNVSIMGSFIYAGLVTIRATHKKVQGTRVQLASLLMIYLIVQLEIFKTEGIITYSFMGSNSIQTSIVLFLFIQIILIAAKYAEAFNRLRIITDQQEYTIAKRTEEIEKLSTMKSKLISILSHDLRGTLQSIKGLIYIKINTDLNPQEEKKLNHNLLQQTESNISLLDNLLQWNIYDDKPALSYSDIPISHCVREILTLYQMQIDSKNLTVHTLVPEHLIIRSDKNILETAFRNLLSNAIKFSHPYGQIYISITCQSGLFVLKVRDTGIGIPQEFGKQILQFGTKKNRKGTNNESGSGVGLSLIYELLLKIDGKLFFESEVGKGSEFTVRIPNVQVKVQEPETPPIILHTQYSKKAG</sequence>
<name>A0ABT8F3R6_9BACT</name>
<feature type="signal peptide" evidence="5">
    <location>
        <begin position="1"/>
        <end position="19"/>
    </location>
</feature>
<accession>A0ABT8F3R6</accession>
<keyword evidence="8" id="KW-1185">Reference proteome</keyword>
<feature type="transmembrane region" description="Helical" evidence="4">
    <location>
        <begin position="183"/>
        <end position="202"/>
    </location>
</feature>
<keyword evidence="4" id="KW-0812">Transmembrane</keyword>
<dbReference type="SMART" id="SM00387">
    <property type="entry name" value="HATPase_c"/>
    <property type="match status" value="1"/>
</dbReference>
<dbReference type="InterPro" id="IPR003594">
    <property type="entry name" value="HATPase_dom"/>
</dbReference>
<dbReference type="PRINTS" id="PR00344">
    <property type="entry name" value="BCTRLSENSOR"/>
</dbReference>
<keyword evidence="7" id="KW-0418">Kinase</keyword>
<dbReference type="PANTHER" id="PTHR43547">
    <property type="entry name" value="TWO-COMPONENT HISTIDINE KINASE"/>
    <property type="match status" value="1"/>
</dbReference>
<evidence type="ECO:0000313" key="7">
    <source>
        <dbReference type="EMBL" id="MDN4165102.1"/>
    </source>
</evidence>
<organism evidence="7 8">
    <name type="scientific">Shiella aurantiaca</name>
    <dbReference type="NCBI Taxonomy" id="3058365"/>
    <lineage>
        <taxon>Bacteria</taxon>
        <taxon>Pseudomonadati</taxon>
        <taxon>Bacteroidota</taxon>
        <taxon>Cytophagia</taxon>
        <taxon>Cytophagales</taxon>
        <taxon>Shiellaceae</taxon>
        <taxon>Shiella</taxon>
    </lineage>
</organism>
<dbReference type="SUPFAM" id="SSF47384">
    <property type="entry name" value="Homodimeric domain of signal transducing histidine kinase"/>
    <property type="match status" value="1"/>
</dbReference>
<dbReference type="InterPro" id="IPR004358">
    <property type="entry name" value="Sig_transdc_His_kin-like_C"/>
</dbReference>
<keyword evidence="3" id="KW-0597">Phosphoprotein</keyword>
<dbReference type="Gene3D" id="3.30.565.10">
    <property type="entry name" value="Histidine kinase-like ATPase, C-terminal domain"/>
    <property type="match status" value="1"/>
</dbReference>
<feature type="chain" id="PRO_5047413651" description="histidine kinase" evidence="5">
    <location>
        <begin position="20"/>
        <end position="660"/>
    </location>
</feature>
<dbReference type="Gene3D" id="1.10.287.130">
    <property type="match status" value="1"/>
</dbReference>
<dbReference type="Pfam" id="PF02518">
    <property type="entry name" value="HATPase_c"/>
    <property type="match status" value="1"/>
</dbReference>
<dbReference type="EC" id="2.7.13.3" evidence="2"/>
<keyword evidence="4" id="KW-1133">Transmembrane helix</keyword>
<dbReference type="Gene3D" id="2.60.120.260">
    <property type="entry name" value="Galactose-binding domain-like"/>
    <property type="match status" value="1"/>
</dbReference>
<feature type="transmembrane region" description="Helical" evidence="4">
    <location>
        <begin position="335"/>
        <end position="360"/>
    </location>
</feature>
<keyword evidence="4" id="KW-0472">Membrane</keyword>
<dbReference type="GO" id="GO:0016301">
    <property type="term" value="F:kinase activity"/>
    <property type="evidence" value="ECO:0007669"/>
    <property type="project" value="UniProtKB-KW"/>
</dbReference>
<evidence type="ECO:0000256" key="3">
    <source>
        <dbReference type="ARBA" id="ARBA00022553"/>
    </source>
</evidence>
<dbReference type="SUPFAM" id="SSF55874">
    <property type="entry name" value="ATPase domain of HSP90 chaperone/DNA topoisomerase II/histidine kinase"/>
    <property type="match status" value="1"/>
</dbReference>
<protein>
    <recommendedName>
        <fullName evidence="2">histidine kinase</fullName>
        <ecNumber evidence="2">2.7.13.3</ecNumber>
    </recommendedName>
</protein>
<feature type="transmembrane region" description="Helical" evidence="4">
    <location>
        <begin position="274"/>
        <end position="293"/>
    </location>
</feature>
<keyword evidence="5" id="KW-0732">Signal</keyword>
<dbReference type="InterPro" id="IPR011623">
    <property type="entry name" value="7TMR_DISM_rcpt_extracell_dom1"/>
</dbReference>
<dbReference type="Proteomes" id="UP001168552">
    <property type="component" value="Unassembled WGS sequence"/>
</dbReference>
<dbReference type="InterPro" id="IPR036890">
    <property type="entry name" value="HATPase_C_sf"/>
</dbReference>
<dbReference type="PROSITE" id="PS50109">
    <property type="entry name" value="HIS_KIN"/>
    <property type="match status" value="1"/>
</dbReference>
<feature type="transmembrane region" description="Helical" evidence="4">
    <location>
        <begin position="366"/>
        <end position="386"/>
    </location>
</feature>
<feature type="domain" description="Histidine kinase" evidence="6">
    <location>
        <begin position="423"/>
        <end position="638"/>
    </location>
</feature>
<comment type="catalytic activity">
    <reaction evidence="1">
        <text>ATP + protein L-histidine = ADP + protein N-phospho-L-histidine.</text>
        <dbReference type="EC" id="2.7.13.3"/>
    </reaction>
</comment>
<proteinExistence type="predicted"/>
<gene>
    <name evidence="7" type="ORF">QWY31_06295</name>
</gene>
<reference evidence="7" key="1">
    <citation type="submission" date="2023-06" db="EMBL/GenBank/DDBJ databases">
        <title>Cytophagales bacterium Strain LB-30, isolated from soil.</title>
        <authorList>
            <person name="Liu B."/>
        </authorList>
    </citation>
    <scope>NUCLEOTIDE SEQUENCE</scope>
    <source>
        <strain evidence="7">LB-30</strain>
    </source>
</reference>